<keyword evidence="18" id="KW-0325">Glycoprotein</keyword>
<protein>
    <recommendedName>
        <fullName evidence="5">receptor protein serine/threonine kinase</fullName>
        <ecNumber evidence="5">2.7.11.30</ecNumber>
    </recommendedName>
</protein>
<keyword evidence="16 25" id="KW-0472">Membrane</keyword>
<dbReference type="FunFam" id="1.10.510.10:FF:000018">
    <property type="entry name" value="Receptor protein serine/threonine kinase"/>
    <property type="match status" value="1"/>
</dbReference>
<dbReference type="CDD" id="cd14142">
    <property type="entry name" value="STKc_ACVR1_ALK1"/>
    <property type="match status" value="1"/>
</dbReference>
<evidence type="ECO:0000256" key="10">
    <source>
        <dbReference type="ARBA" id="ARBA00022729"/>
    </source>
</evidence>
<evidence type="ECO:0000256" key="19">
    <source>
        <dbReference type="ARBA" id="ARBA00047681"/>
    </source>
</evidence>
<evidence type="ECO:0000256" key="12">
    <source>
        <dbReference type="ARBA" id="ARBA00022777"/>
    </source>
</evidence>
<evidence type="ECO:0000256" key="15">
    <source>
        <dbReference type="ARBA" id="ARBA00022989"/>
    </source>
</evidence>
<keyword evidence="12" id="KW-0418">Kinase</keyword>
<dbReference type="GO" id="GO:0070724">
    <property type="term" value="C:BMP receptor complex"/>
    <property type="evidence" value="ECO:0007669"/>
    <property type="project" value="TreeGrafter"/>
</dbReference>
<dbReference type="Pfam" id="PF01064">
    <property type="entry name" value="Activin_recp"/>
    <property type="match status" value="1"/>
</dbReference>
<keyword evidence="15 25" id="KW-1133">Transmembrane helix</keyword>
<evidence type="ECO:0000256" key="1">
    <source>
        <dbReference type="ARBA" id="ARBA00001936"/>
    </source>
</evidence>
<evidence type="ECO:0000256" key="13">
    <source>
        <dbReference type="ARBA" id="ARBA00022840"/>
    </source>
</evidence>
<dbReference type="InterPro" id="IPR017194">
    <property type="entry name" value="Transform_growth_fac-b_typ-2"/>
</dbReference>
<evidence type="ECO:0000256" key="20">
    <source>
        <dbReference type="ARBA" id="ARBA00048773"/>
    </source>
</evidence>
<feature type="disulfide bond" evidence="23">
    <location>
        <begin position="79"/>
        <end position="84"/>
    </location>
</feature>
<keyword evidence="11 22" id="KW-0547">Nucleotide-binding</keyword>
<evidence type="ECO:0000256" key="14">
    <source>
        <dbReference type="ARBA" id="ARBA00022842"/>
    </source>
</evidence>
<feature type="binding site" evidence="22 24">
    <location>
        <position position="305"/>
    </location>
    <ligand>
        <name>ATP</name>
        <dbReference type="ChEBI" id="CHEBI:30616"/>
    </ligand>
</feature>
<keyword evidence="8 25" id="KW-0812">Transmembrane</keyword>
<dbReference type="Pfam" id="PF00069">
    <property type="entry name" value="Pkinase"/>
    <property type="match status" value="1"/>
</dbReference>
<name>A0A9N9RS17_9DIPT</name>
<dbReference type="Gene3D" id="3.30.200.20">
    <property type="entry name" value="Phosphorylase Kinase, domain 1"/>
    <property type="match status" value="1"/>
</dbReference>
<keyword evidence="7" id="KW-0808">Transferase</keyword>
<evidence type="ECO:0000256" key="6">
    <source>
        <dbReference type="ARBA" id="ARBA00022527"/>
    </source>
</evidence>
<accession>A0A9N9RS17</accession>
<evidence type="ECO:0000256" key="9">
    <source>
        <dbReference type="ARBA" id="ARBA00022723"/>
    </source>
</evidence>
<evidence type="ECO:0000313" key="30">
    <source>
        <dbReference type="Proteomes" id="UP001153620"/>
    </source>
</evidence>
<evidence type="ECO:0000256" key="4">
    <source>
        <dbReference type="ARBA" id="ARBA00009605"/>
    </source>
</evidence>
<evidence type="ECO:0000256" key="22">
    <source>
        <dbReference type="PIRSR" id="PIRSR037393-2"/>
    </source>
</evidence>
<evidence type="ECO:0000259" key="27">
    <source>
        <dbReference type="PROSITE" id="PS50011"/>
    </source>
</evidence>
<feature type="domain" description="Protein kinase" evidence="27">
    <location>
        <begin position="278"/>
        <end position="567"/>
    </location>
</feature>
<feature type="active site" description="Proton acceptor" evidence="21">
    <location>
        <position position="406"/>
    </location>
</feature>
<dbReference type="GO" id="GO:0004675">
    <property type="term" value="F:transmembrane receptor protein serine/threonine kinase activity"/>
    <property type="evidence" value="ECO:0007669"/>
    <property type="project" value="UniProtKB-EC"/>
</dbReference>
<evidence type="ECO:0000256" key="3">
    <source>
        <dbReference type="ARBA" id="ARBA00004479"/>
    </source>
</evidence>
<keyword evidence="9" id="KW-0479">Metal-binding</keyword>
<dbReference type="Gene3D" id="1.10.510.10">
    <property type="entry name" value="Transferase(Phosphotransferase) domain 1"/>
    <property type="match status" value="1"/>
</dbReference>
<dbReference type="SMART" id="SM00220">
    <property type="entry name" value="S_TKc"/>
    <property type="match status" value="1"/>
</dbReference>
<feature type="disulfide bond" evidence="23">
    <location>
        <begin position="158"/>
        <end position="163"/>
    </location>
</feature>
<dbReference type="InterPro" id="IPR011009">
    <property type="entry name" value="Kinase-like_dom_sf"/>
</dbReference>
<dbReference type="PROSITE" id="PS51256">
    <property type="entry name" value="GS"/>
    <property type="match status" value="1"/>
</dbReference>
<dbReference type="PANTHER" id="PTHR23255:SF72">
    <property type="entry name" value="RECEPTOR PROTEIN SERINE_THREONINE KINASE"/>
    <property type="match status" value="1"/>
</dbReference>
<feature type="transmembrane region" description="Helical" evidence="25">
    <location>
        <begin position="190"/>
        <end position="211"/>
    </location>
</feature>
<dbReference type="OrthoDB" id="69842at2759"/>
<dbReference type="EMBL" id="OU895877">
    <property type="protein sequence ID" value="CAG9801383.1"/>
    <property type="molecule type" value="Genomic_DNA"/>
</dbReference>
<dbReference type="GO" id="GO:0005524">
    <property type="term" value="F:ATP binding"/>
    <property type="evidence" value="ECO:0007669"/>
    <property type="project" value="UniProtKB-UniRule"/>
</dbReference>
<comment type="subcellular location">
    <subcellularLocation>
        <location evidence="3">Membrane</location>
        <topology evidence="3">Single-pass type I membrane protein</topology>
    </subcellularLocation>
</comment>
<keyword evidence="30" id="KW-1185">Reference proteome</keyword>
<comment type="catalytic activity">
    <reaction evidence="20">
        <text>L-threonyl-[receptor-protein] + ATP = O-phospho-L-threonyl-[receptor-protein] + ADP + H(+)</text>
        <dbReference type="Rhea" id="RHEA:44880"/>
        <dbReference type="Rhea" id="RHEA-COMP:11024"/>
        <dbReference type="Rhea" id="RHEA-COMP:11025"/>
        <dbReference type="ChEBI" id="CHEBI:15378"/>
        <dbReference type="ChEBI" id="CHEBI:30013"/>
        <dbReference type="ChEBI" id="CHEBI:30616"/>
        <dbReference type="ChEBI" id="CHEBI:61977"/>
        <dbReference type="ChEBI" id="CHEBI:456216"/>
        <dbReference type="EC" id="2.7.11.30"/>
    </reaction>
</comment>
<comment type="cofactor">
    <cofactor evidence="1">
        <name>Mn(2+)</name>
        <dbReference type="ChEBI" id="CHEBI:29035"/>
    </cofactor>
</comment>
<dbReference type="PROSITE" id="PS00107">
    <property type="entry name" value="PROTEIN_KINASE_ATP"/>
    <property type="match status" value="1"/>
</dbReference>
<dbReference type="PROSITE" id="PS00108">
    <property type="entry name" value="PROTEIN_KINASE_ST"/>
    <property type="match status" value="1"/>
</dbReference>
<evidence type="ECO:0000256" key="5">
    <source>
        <dbReference type="ARBA" id="ARBA00012401"/>
    </source>
</evidence>
<dbReference type="AlphaFoldDB" id="A0A9N9RS17"/>
<dbReference type="CDD" id="cd23600">
    <property type="entry name" value="TFP_LU_ECD_Sax"/>
    <property type="match status" value="1"/>
</dbReference>
<dbReference type="GO" id="GO:0046872">
    <property type="term" value="F:metal ion binding"/>
    <property type="evidence" value="ECO:0007669"/>
    <property type="project" value="UniProtKB-KW"/>
</dbReference>
<dbReference type="PROSITE" id="PS50011">
    <property type="entry name" value="PROTEIN_KINASE_DOM"/>
    <property type="match status" value="1"/>
</dbReference>
<proteinExistence type="inferred from homology"/>
<evidence type="ECO:0000256" key="8">
    <source>
        <dbReference type="ARBA" id="ARBA00022692"/>
    </source>
</evidence>
<dbReference type="EC" id="2.7.11.30" evidence="5"/>
<sequence length="585" mass="66376">MVLLKFLFSVFLANFCLASIEHDPGILLKESLDAKHLDHKYNNGEIVIRNSIDATPRTRHNKSKRRMKMKKKRFKCHVCESSECKNNTSLGDYVCENAITCWKSTVRDSSGNERVSRGCTTKFEHLPLYCSQKDINAGPKKRDASALSGLGTYNIECCTGDFCNNGSFPSLPQFKTEVTTDNSTDDMLKLSLAIFGPVFIVGLFAIAIILCMRRNHKRRLIDARNSKDADIYYASDDLLKRSHACGDSTLREYFDQSITSGSGSGLPLLIQRTLARQVTLAECIGRGRYGEVWRAIWHGENVAVKIFFSRDEESWKRETEIYSTVLLRHENILGYIGSDMTSRNSCTQLWLITHYYQLGSLFDHLNRTALTHHQMMTICLSISSGLVHLHTEIFGKQGKPAIAHRDLKSKNILVKMNGQCVIADMGLAVTHTQKDGKIDIGNNPKVGTKRYMAPEVLDESINMECFESLRRGDIYALGLVYWEVCRRTLSNGIAEEYKVPYYDVVPSDPSFEEMRKVVCVEGFRPSIPNRWTSDPLLNGMSKLMKECWHHNPNVRLPALRIKKSLYKMASNDENVKLTYNGEICV</sequence>
<dbReference type="Pfam" id="PF08515">
    <property type="entry name" value="TGF_beta_GS"/>
    <property type="match status" value="1"/>
</dbReference>
<dbReference type="SUPFAM" id="SSF57302">
    <property type="entry name" value="Snake toxin-like"/>
    <property type="match status" value="1"/>
</dbReference>
<keyword evidence="17" id="KW-0675">Receptor</keyword>
<dbReference type="Proteomes" id="UP001153620">
    <property type="component" value="Chromosome 1"/>
</dbReference>
<dbReference type="GO" id="GO:0071363">
    <property type="term" value="P:cellular response to growth factor stimulus"/>
    <property type="evidence" value="ECO:0007669"/>
    <property type="project" value="TreeGrafter"/>
</dbReference>
<evidence type="ECO:0000313" key="29">
    <source>
        <dbReference type="EMBL" id="CAG9801383.1"/>
    </source>
</evidence>
<evidence type="ECO:0000256" key="18">
    <source>
        <dbReference type="ARBA" id="ARBA00023180"/>
    </source>
</evidence>
<keyword evidence="13 22" id="KW-0067">ATP-binding</keyword>
<evidence type="ECO:0000256" key="16">
    <source>
        <dbReference type="ARBA" id="ARBA00023136"/>
    </source>
</evidence>
<evidence type="ECO:0000256" key="11">
    <source>
        <dbReference type="ARBA" id="ARBA00022741"/>
    </source>
</evidence>
<evidence type="ECO:0000256" key="2">
    <source>
        <dbReference type="ARBA" id="ARBA00001946"/>
    </source>
</evidence>
<organism evidence="29 30">
    <name type="scientific">Chironomus riparius</name>
    <dbReference type="NCBI Taxonomy" id="315576"/>
    <lineage>
        <taxon>Eukaryota</taxon>
        <taxon>Metazoa</taxon>
        <taxon>Ecdysozoa</taxon>
        <taxon>Arthropoda</taxon>
        <taxon>Hexapoda</taxon>
        <taxon>Insecta</taxon>
        <taxon>Pterygota</taxon>
        <taxon>Neoptera</taxon>
        <taxon>Endopterygota</taxon>
        <taxon>Diptera</taxon>
        <taxon>Nematocera</taxon>
        <taxon>Chironomoidea</taxon>
        <taxon>Chironomidae</taxon>
        <taxon>Chironominae</taxon>
        <taxon>Chironomus</taxon>
    </lineage>
</organism>
<dbReference type="PANTHER" id="PTHR23255">
    <property type="entry name" value="TRANSFORMING GROWTH FACTOR-BETA RECEPTOR TYPE I AND II"/>
    <property type="match status" value="1"/>
</dbReference>
<evidence type="ECO:0000259" key="28">
    <source>
        <dbReference type="PROSITE" id="PS51256"/>
    </source>
</evidence>
<evidence type="ECO:0000256" key="7">
    <source>
        <dbReference type="ARBA" id="ARBA00022679"/>
    </source>
</evidence>
<feature type="signal peptide" evidence="26">
    <location>
        <begin position="1"/>
        <end position="18"/>
    </location>
</feature>
<dbReference type="InterPro" id="IPR017441">
    <property type="entry name" value="Protein_kinase_ATP_BS"/>
</dbReference>
<gene>
    <name evidence="29" type="ORF">CHIRRI_LOCUS4313</name>
</gene>
<comment type="similarity">
    <text evidence="4">Belongs to the protein kinase superfamily. TKL Ser/Thr protein kinase family. TGFB receptor subfamily.</text>
</comment>
<dbReference type="FunFam" id="3.30.200.20:FF:000064">
    <property type="entry name" value="Receptor protein serine/threonine kinase"/>
    <property type="match status" value="1"/>
</dbReference>
<dbReference type="InterPro" id="IPR045860">
    <property type="entry name" value="Snake_toxin-like_sf"/>
</dbReference>
<dbReference type="InterPro" id="IPR000333">
    <property type="entry name" value="TGFB_receptor"/>
</dbReference>
<keyword evidence="14" id="KW-0460">Magnesium</keyword>
<reference evidence="29" key="2">
    <citation type="submission" date="2022-10" db="EMBL/GenBank/DDBJ databases">
        <authorList>
            <consortium name="ENA_rothamsted_submissions"/>
            <consortium name="culmorum"/>
            <person name="King R."/>
        </authorList>
    </citation>
    <scope>NUCLEOTIDE SEQUENCE</scope>
</reference>
<dbReference type="SUPFAM" id="SSF56112">
    <property type="entry name" value="Protein kinase-like (PK-like)"/>
    <property type="match status" value="1"/>
</dbReference>
<keyword evidence="6" id="KW-0723">Serine/threonine-protein kinase</keyword>
<evidence type="ECO:0000256" key="26">
    <source>
        <dbReference type="SAM" id="SignalP"/>
    </source>
</evidence>
<dbReference type="SMART" id="SM00467">
    <property type="entry name" value="GS"/>
    <property type="match status" value="1"/>
</dbReference>
<keyword evidence="23" id="KW-1015">Disulfide bond</keyword>
<comment type="catalytic activity">
    <reaction evidence="19">
        <text>L-seryl-[receptor-protein] + ATP = O-phospho-L-seryl-[receptor-protein] + ADP + H(+)</text>
        <dbReference type="Rhea" id="RHEA:18673"/>
        <dbReference type="Rhea" id="RHEA-COMP:11022"/>
        <dbReference type="Rhea" id="RHEA-COMP:11023"/>
        <dbReference type="ChEBI" id="CHEBI:15378"/>
        <dbReference type="ChEBI" id="CHEBI:29999"/>
        <dbReference type="ChEBI" id="CHEBI:30616"/>
        <dbReference type="ChEBI" id="CHEBI:83421"/>
        <dbReference type="ChEBI" id="CHEBI:456216"/>
        <dbReference type="EC" id="2.7.11.30"/>
    </reaction>
</comment>
<dbReference type="InterPro" id="IPR000472">
    <property type="entry name" value="Activin_recp"/>
</dbReference>
<reference evidence="29" key="1">
    <citation type="submission" date="2022-01" db="EMBL/GenBank/DDBJ databases">
        <authorList>
            <person name="King R."/>
        </authorList>
    </citation>
    <scope>NUCLEOTIDE SEQUENCE</scope>
</reference>
<evidence type="ECO:0000256" key="23">
    <source>
        <dbReference type="PIRSR" id="PIRSR037393-3"/>
    </source>
</evidence>
<dbReference type="Gene3D" id="2.10.60.10">
    <property type="entry name" value="CD59"/>
    <property type="match status" value="1"/>
</dbReference>
<dbReference type="PIRSF" id="PIRSF037393">
    <property type="entry name" value="TGFRII"/>
    <property type="match status" value="1"/>
</dbReference>
<evidence type="ECO:0000256" key="17">
    <source>
        <dbReference type="ARBA" id="ARBA00023170"/>
    </source>
</evidence>
<comment type="cofactor">
    <cofactor evidence="2">
        <name>Mg(2+)</name>
        <dbReference type="ChEBI" id="CHEBI:18420"/>
    </cofactor>
</comment>
<feature type="chain" id="PRO_5040499599" description="receptor protein serine/threonine kinase" evidence="26">
    <location>
        <begin position="19"/>
        <end position="585"/>
    </location>
</feature>
<evidence type="ECO:0000256" key="21">
    <source>
        <dbReference type="PIRSR" id="PIRSR037393-1"/>
    </source>
</evidence>
<dbReference type="InterPro" id="IPR008271">
    <property type="entry name" value="Ser/Thr_kinase_AS"/>
</dbReference>
<feature type="domain" description="GS" evidence="28">
    <location>
        <begin position="248"/>
        <end position="277"/>
    </location>
</feature>
<dbReference type="InterPro" id="IPR000719">
    <property type="entry name" value="Prot_kinase_dom"/>
</dbReference>
<keyword evidence="10 26" id="KW-0732">Signal</keyword>
<dbReference type="InterPro" id="IPR003605">
    <property type="entry name" value="GS_dom"/>
</dbReference>
<evidence type="ECO:0000256" key="25">
    <source>
        <dbReference type="SAM" id="Phobius"/>
    </source>
</evidence>
<evidence type="ECO:0000256" key="24">
    <source>
        <dbReference type="PROSITE-ProRule" id="PRU10141"/>
    </source>
</evidence>